<dbReference type="SUPFAM" id="SSF53383">
    <property type="entry name" value="PLP-dependent transferases"/>
    <property type="match status" value="1"/>
</dbReference>
<evidence type="ECO:0008006" key="3">
    <source>
        <dbReference type="Google" id="ProtNLM"/>
    </source>
</evidence>
<organism evidence="1 2">
    <name type="scientific">Candidatus Nealsonbacteria bacterium CG08_land_8_20_14_0_20_38_20</name>
    <dbReference type="NCBI Taxonomy" id="1974705"/>
    <lineage>
        <taxon>Bacteria</taxon>
        <taxon>Candidatus Nealsoniibacteriota</taxon>
    </lineage>
</organism>
<dbReference type="Gene3D" id="3.90.1150.10">
    <property type="entry name" value="Aspartate Aminotransferase, domain 1"/>
    <property type="match status" value="1"/>
</dbReference>
<gene>
    <name evidence="1" type="ORF">COT33_02200</name>
</gene>
<name>A0A2H0YLP5_9BACT</name>
<evidence type="ECO:0000313" key="1">
    <source>
        <dbReference type="EMBL" id="PIS39408.1"/>
    </source>
</evidence>
<sequence length="116" mass="13630">MLAYCAASAAFEDRENMKNYVEEVMEKAKPLVEKFFTENNILFEPSAANFILFRPAYAQRVWTLLAESGVLTREQNKKNIRGTLRVTIGAVKQMKKFIKIYQTKIIRYYEKTNRNH</sequence>
<reference evidence="2" key="1">
    <citation type="submission" date="2017-09" db="EMBL/GenBank/DDBJ databases">
        <title>Depth-based differentiation of microbial function through sediment-hosted aquifers and enrichment of novel symbionts in the deep terrestrial subsurface.</title>
        <authorList>
            <person name="Probst A.J."/>
            <person name="Ladd B."/>
            <person name="Jarett J.K."/>
            <person name="Geller-Mcgrath D.E."/>
            <person name="Sieber C.M.K."/>
            <person name="Emerson J.B."/>
            <person name="Anantharaman K."/>
            <person name="Thomas B.C."/>
            <person name="Malmstrom R."/>
            <person name="Stieglmeier M."/>
            <person name="Klingl A."/>
            <person name="Woyke T."/>
            <person name="Ryan C.M."/>
            <person name="Banfield J.F."/>
        </authorList>
    </citation>
    <scope>NUCLEOTIDE SEQUENCE [LARGE SCALE GENOMIC DNA]</scope>
</reference>
<comment type="caution">
    <text evidence="1">The sequence shown here is derived from an EMBL/GenBank/DDBJ whole genome shotgun (WGS) entry which is preliminary data.</text>
</comment>
<dbReference type="InterPro" id="IPR015422">
    <property type="entry name" value="PyrdxlP-dep_Trfase_small"/>
</dbReference>
<accession>A0A2H0YLP5</accession>
<dbReference type="AlphaFoldDB" id="A0A2H0YLP5"/>
<dbReference type="EMBL" id="PEYD01000040">
    <property type="protein sequence ID" value="PIS39408.1"/>
    <property type="molecule type" value="Genomic_DNA"/>
</dbReference>
<dbReference type="Proteomes" id="UP000230088">
    <property type="component" value="Unassembled WGS sequence"/>
</dbReference>
<protein>
    <recommendedName>
        <fullName evidence="3">Aminotransferase class I/classII domain-containing protein</fullName>
    </recommendedName>
</protein>
<dbReference type="InterPro" id="IPR015424">
    <property type="entry name" value="PyrdxlP-dep_Trfase"/>
</dbReference>
<proteinExistence type="predicted"/>
<evidence type="ECO:0000313" key="2">
    <source>
        <dbReference type="Proteomes" id="UP000230088"/>
    </source>
</evidence>